<reference evidence="18 20" key="2">
    <citation type="submission" date="2017-02" db="EMBL/GenBank/DDBJ databases">
        <authorList>
            <person name="Peterson S.W."/>
        </authorList>
    </citation>
    <scope>NUCLEOTIDE SEQUENCE [LARGE SCALE GENOMIC DNA]</scope>
    <source>
        <strain evidence="18 20">DSM 9653</strain>
    </source>
</reference>
<dbReference type="Proteomes" id="UP000190130">
    <property type="component" value="Unassembled WGS sequence"/>
</dbReference>
<evidence type="ECO:0000256" key="9">
    <source>
        <dbReference type="ARBA" id="ARBA00022967"/>
    </source>
</evidence>
<keyword evidence="7" id="KW-0547">Nucleotide-binding</keyword>
<dbReference type="InterPro" id="IPR027417">
    <property type="entry name" value="P-loop_NTPase"/>
</dbReference>
<evidence type="ECO:0000313" key="18">
    <source>
        <dbReference type="EMBL" id="SKB51802.1"/>
    </source>
</evidence>
<keyword evidence="10" id="KW-0472">Membrane</keyword>
<evidence type="ECO:0000256" key="3">
    <source>
        <dbReference type="ARBA" id="ARBA00011469"/>
    </source>
</evidence>
<dbReference type="SMART" id="SM00382">
    <property type="entry name" value="AAA"/>
    <property type="match status" value="1"/>
</dbReference>
<dbReference type="SUPFAM" id="SSF52540">
    <property type="entry name" value="P-loop containing nucleoside triphosphate hydrolases"/>
    <property type="match status" value="1"/>
</dbReference>
<dbReference type="Gene3D" id="3.40.50.300">
    <property type="entry name" value="P-loop containing nucleotide triphosphate hydrolases"/>
    <property type="match status" value="1"/>
</dbReference>
<dbReference type="Proteomes" id="UP000051562">
    <property type="component" value="Unassembled WGS sequence"/>
</dbReference>
<feature type="domain" description="ABC transporter" evidence="16">
    <location>
        <begin position="2"/>
        <end position="239"/>
    </location>
</feature>
<evidence type="ECO:0000256" key="1">
    <source>
        <dbReference type="ARBA" id="ARBA00004170"/>
    </source>
</evidence>
<comment type="function">
    <text evidence="11">Part of the ABC transporter complex GsiABCD involved in glutathione import. Responsible for energy coupling to the transport system.</text>
</comment>
<dbReference type="PANTHER" id="PTHR43776">
    <property type="entry name" value="TRANSPORT ATP-BINDING PROTEIN"/>
    <property type="match status" value="1"/>
</dbReference>
<evidence type="ECO:0000256" key="7">
    <source>
        <dbReference type="ARBA" id="ARBA00022741"/>
    </source>
</evidence>
<dbReference type="InterPro" id="IPR050319">
    <property type="entry name" value="ABC_transp_ATP-bind"/>
</dbReference>
<comment type="catalytic activity">
    <reaction evidence="15">
        <text>glutathione(out) + ATP + H2O = glutathione(in) + ADP + phosphate + H(+)</text>
        <dbReference type="Rhea" id="RHEA:29791"/>
        <dbReference type="ChEBI" id="CHEBI:15377"/>
        <dbReference type="ChEBI" id="CHEBI:15378"/>
        <dbReference type="ChEBI" id="CHEBI:30616"/>
        <dbReference type="ChEBI" id="CHEBI:43474"/>
        <dbReference type="ChEBI" id="CHEBI:57925"/>
        <dbReference type="ChEBI" id="CHEBI:456216"/>
        <dbReference type="EC" id="7.4.2.10"/>
    </reaction>
</comment>
<dbReference type="EMBL" id="LMAR01000010">
    <property type="protein sequence ID" value="KQK31935.1"/>
    <property type="molecule type" value="Genomic_DNA"/>
</dbReference>
<dbReference type="InterPro" id="IPR003439">
    <property type="entry name" value="ABC_transporter-like_ATP-bd"/>
</dbReference>
<dbReference type="GO" id="GO:0016887">
    <property type="term" value="F:ATP hydrolysis activity"/>
    <property type="evidence" value="ECO:0007669"/>
    <property type="project" value="InterPro"/>
</dbReference>
<dbReference type="CDD" id="cd03257">
    <property type="entry name" value="ABC_NikE_OppD_transporters"/>
    <property type="match status" value="1"/>
</dbReference>
<comment type="subunit">
    <text evidence="3">The complex is composed of two ATP-binding proteins (GsiA), two transmembrane proteins (GsiC and GsiD) and a solute-binding protein (GsiB).</text>
</comment>
<dbReference type="PROSITE" id="PS50893">
    <property type="entry name" value="ABC_TRANSPORTER_2"/>
    <property type="match status" value="1"/>
</dbReference>
<evidence type="ECO:0000313" key="20">
    <source>
        <dbReference type="Proteomes" id="UP000190130"/>
    </source>
</evidence>
<keyword evidence="5" id="KW-1003">Cell membrane</keyword>
<dbReference type="Pfam" id="PF00005">
    <property type="entry name" value="ABC_tran"/>
    <property type="match status" value="1"/>
</dbReference>
<evidence type="ECO:0000256" key="13">
    <source>
        <dbReference type="ARBA" id="ARBA00039050"/>
    </source>
</evidence>
<evidence type="ECO:0000256" key="4">
    <source>
        <dbReference type="ARBA" id="ARBA00022448"/>
    </source>
</evidence>
<comment type="similarity">
    <text evidence="12">Belongs to the ABC transporter superfamily. Glutathione importer (TC 3.A.1.5.11) family.</text>
</comment>
<dbReference type="PANTHER" id="PTHR43776:SF15">
    <property type="entry name" value="GLUTATHIONE IMPORT ATP-BINDING PROTEIN GSIA"/>
    <property type="match status" value="1"/>
</dbReference>
<evidence type="ECO:0000259" key="16">
    <source>
        <dbReference type="PROSITE" id="PS50893"/>
    </source>
</evidence>
<gene>
    <name evidence="17" type="ORF">ARD30_08770</name>
    <name evidence="18" type="ORF">SAMN05660750_01112</name>
</gene>
<dbReference type="PROSITE" id="PS00211">
    <property type="entry name" value="ABC_TRANSPORTER_1"/>
    <property type="match status" value="1"/>
</dbReference>
<evidence type="ECO:0000256" key="11">
    <source>
        <dbReference type="ARBA" id="ARBA00037530"/>
    </source>
</evidence>
<dbReference type="InterPro" id="IPR003593">
    <property type="entry name" value="AAA+_ATPase"/>
</dbReference>
<reference evidence="17 19" key="1">
    <citation type="submission" date="2015-10" db="EMBL/GenBank/DDBJ databases">
        <title>Draft genome of Bosea thiooxidans.</title>
        <authorList>
            <person name="Wang X."/>
        </authorList>
    </citation>
    <scope>NUCLEOTIDE SEQUENCE [LARGE SCALE GENOMIC DNA]</scope>
    <source>
        <strain evidence="17 19">CGMCC 9174</strain>
    </source>
</reference>
<dbReference type="GO" id="GO:0055085">
    <property type="term" value="P:transmembrane transport"/>
    <property type="evidence" value="ECO:0007669"/>
    <property type="project" value="UniProtKB-ARBA"/>
</dbReference>
<proteinExistence type="inferred from homology"/>
<dbReference type="InterPro" id="IPR017871">
    <property type="entry name" value="ABC_transporter-like_CS"/>
</dbReference>
<dbReference type="STRING" id="53254.SAMN05660750_01112"/>
<evidence type="ECO:0000313" key="17">
    <source>
        <dbReference type="EMBL" id="KQK31935.1"/>
    </source>
</evidence>
<comment type="subcellular location">
    <subcellularLocation>
        <location evidence="2">Cell inner membrane</location>
    </subcellularLocation>
    <subcellularLocation>
        <location evidence="1">Membrane</location>
        <topology evidence="1">Peripheral membrane protein</topology>
    </subcellularLocation>
</comment>
<evidence type="ECO:0000256" key="10">
    <source>
        <dbReference type="ARBA" id="ARBA00023136"/>
    </source>
</evidence>
<evidence type="ECO:0000256" key="6">
    <source>
        <dbReference type="ARBA" id="ARBA00022519"/>
    </source>
</evidence>
<protein>
    <recommendedName>
        <fullName evidence="14">Glutathione import ATP-binding protein GsiA</fullName>
        <ecNumber evidence="13">7.4.2.10</ecNumber>
    </recommendedName>
</protein>
<evidence type="ECO:0000256" key="15">
    <source>
        <dbReference type="ARBA" id="ARBA00047640"/>
    </source>
</evidence>
<dbReference type="GO" id="GO:0005524">
    <property type="term" value="F:ATP binding"/>
    <property type="evidence" value="ECO:0007669"/>
    <property type="project" value="UniProtKB-KW"/>
</dbReference>
<dbReference type="GO" id="GO:0005886">
    <property type="term" value="C:plasma membrane"/>
    <property type="evidence" value="ECO:0007669"/>
    <property type="project" value="UniProtKB-SubCell"/>
</dbReference>
<keyword evidence="9" id="KW-1278">Translocase</keyword>
<dbReference type="EC" id="7.4.2.10" evidence="13"/>
<dbReference type="RefSeq" id="WP_055726781.1">
    <property type="nucleotide sequence ID" value="NZ_FUYX01000002.1"/>
</dbReference>
<evidence type="ECO:0000256" key="12">
    <source>
        <dbReference type="ARBA" id="ARBA00038416"/>
    </source>
</evidence>
<keyword evidence="8 18" id="KW-0067">ATP-binding</keyword>
<accession>A0A0Q3IAB5</accession>
<sequence length="256" mass="27778">MIEVSQLRVAFGADENETIAVDDVSFTIPEATVYGLVGESGCGKTTILRCLCGLNRQWSGSIRIAGKPVGPVRDLAFYRMAQMVFQDPYGSLHPRHTVNTILSEPLLVHGIADIGARVSRVLAQVGLGESFRFRYPHQLSGGQRQRVAIARALILEPRILFLDEPTSALDVSVQAEVLNLLRDIQVEQGLTCVLVSHDLAVVANLCNRLAVMKQGRLVEELGVADLMSGRAHGGYTQRLIAASAGYDRALVSLDSD</sequence>
<evidence type="ECO:0000256" key="2">
    <source>
        <dbReference type="ARBA" id="ARBA00004533"/>
    </source>
</evidence>
<name>A0A0Q3IAB5_9HYPH</name>
<organism evidence="17 19">
    <name type="scientific">Bosea thiooxidans</name>
    <dbReference type="NCBI Taxonomy" id="53254"/>
    <lineage>
        <taxon>Bacteria</taxon>
        <taxon>Pseudomonadati</taxon>
        <taxon>Pseudomonadota</taxon>
        <taxon>Alphaproteobacteria</taxon>
        <taxon>Hyphomicrobiales</taxon>
        <taxon>Boseaceae</taxon>
        <taxon>Bosea</taxon>
    </lineage>
</organism>
<evidence type="ECO:0000256" key="14">
    <source>
        <dbReference type="ARBA" id="ARBA00041187"/>
    </source>
</evidence>
<keyword evidence="4" id="KW-0813">Transport</keyword>
<evidence type="ECO:0000256" key="8">
    <source>
        <dbReference type="ARBA" id="ARBA00022840"/>
    </source>
</evidence>
<evidence type="ECO:0000256" key="5">
    <source>
        <dbReference type="ARBA" id="ARBA00022475"/>
    </source>
</evidence>
<evidence type="ECO:0000313" key="19">
    <source>
        <dbReference type="Proteomes" id="UP000051562"/>
    </source>
</evidence>
<keyword evidence="6" id="KW-0997">Cell inner membrane</keyword>
<dbReference type="AlphaFoldDB" id="A0A0Q3IAB5"/>
<dbReference type="EMBL" id="FUYX01000002">
    <property type="protein sequence ID" value="SKB51802.1"/>
    <property type="molecule type" value="Genomic_DNA"/>
</dbReference>
<keyword evidence="19" id="KW-1185">Reference proteome</keyword>
<dbReference type="OrthoDB" id="9802264at2"/>